<evidence type="ECO:0000313" key="1">
    <source>
        <dbReference type="EMBL" id="CEK59096.1"/>
    </source>
</evidence>
<dbReference type="EMBL" id="HACG01012231">
    <property type="protein sequence ID" value="CEK59096.1"/>
    <property type="molecule type" value="Transcribed_RNA"/>
</dbReference>
<organism evidence="1">
    <name type="scientific">Arion vulgaris</name>
    <dbReference type="NCBI Taxonomy" id="1028688"/>
    <lineage>
        <taxon>Eukaryota</taxon>
        <taxon>Metazoa</taxon>
        <taxon>Spiralia</taxon>
        <taxon>Lophotrochozoa</taxon>
        <taxon>Mollusca</taxon>
        <taxon>Gastropoda</taxon>
        <taxon>Heterobranchia</taxon>
        <taxon>Euthyneura</taxon>
        <taxon>Panpulmonata</taxon>
        <taxon>Eupulmonata</taxon>
        <taxon>Stylommatophora</taxon>
        <taxon>Helicina</taxon>
        <taxon>Arionoidea</taxon>
        <taxon>Arionidae</taxon>
        <taxon>Arion</taxon>
    </lineage>
</organism>
<protein>
    <submittedName>
        <fullName evidence="1">Uncharacterized protein</fullName>
    </submittedName>
</protein>
<dbReference type="AlphaFoldDB" id="A0A0B6YTI1"/>
<feature type="non-terminal residue" evidence="1">
    <location>
        <position position="87"/>
    </location>
</feature>
<sequence length="87" mass="9872">EYDPERVKGLVVKLMYGQIPQQECQFTGLVEFNNVIEEHTIIGSTMTSPPRLFEMAVTSEPIFVVSLNFHELVNEPLLQSCLLFAKS</sequence>
<reference evidence="1" key="1">
    <citation type="submission" date="2014-12" db="EMBL/GenBank/DDBJ databases">
        <title>Insight into the proteome of Arion vulgaris.</title>
        <authorList>
            <person name="Aradska J."/>
            <person name="Bulat T."/>
            <person name="Smidak R."/>
            <person name="Sarate P."/>
            <person name="Gangsoo J."/>
            <person name="Sialana F."/>
            <person name="Bilban M."/>
            <person name="Lubec G."/>
        </authorList>
    </citation>
    <scope>NUCLEOTIDE SEQUENCE</scope>
    <source>
        <tissue evidence="1">Skin</tissue>
    </source>
</reference>
<accession>A0A0B6YTI1</accession>
<feature type="non-terminal residue" evidence="1">
    <location>
        <position position="1"/>
    </location>
</feature>
<name>A0A0B6YTI1_9EUPU</name>
<gene>
    <name evidence="1" type="primary">ORF35186</name>
</gene>
<proteinExistence type="predicted"/>